<protein>
    <submittedName>
        <fullName evidence="3">Glucosamine-fructose-6-phosphate aminotransferase</fullName>
    </submittedName>
</protein>
<feature type="domain" description="SIS" evidence="2">
    <location>
        <begin position="201"/>
        <end position="337"/>
    </location>
</feature>
<name>A0ABN6S1H5_9BACT</name>
<dbReference type="CDD" id="cd05008">
    <property type="entry name" value="SIS_GlmS_GlmD_1"/>
    <property type="match status" value="1"/>
</dbReference>
<dbReference type="Gene3D" id="3.40.50.10490">
    <property type="entry name" value="Glucose-6-phosphate isomerase like protein, domain 1"/>
    <property type="match status" value="2"/>
</dbReference>
<dbReference type="GO" id="GO:0008483">
    <property type="term" value="F:transaminase activity"/>
    <property type="evidence" value="ECO:0007669"/>
    <property type="project" value="UniProtKB-KW"/>
</dbReference>
<proteinExistence type="predicted"/>
<dbReference type="Proteomes" id="UP001317742">
    <property type="component" value="Chromosome"/>
</dbReference>
<reference evidence="3 4" key="1">
    <citation type="submission" date="2022-08" db="EMBL/GenBank/DDBJ databases">
        <title>Genome Sequence of the sulphate-reducing bacterium, Pseudodesulfovibrio sp. SYK.</title>
        <authorList>
            <person name="Kondo R."/>
            <person name="Kataoka T."/>
        </authorList>
    </citation>
    <scope>NUCLEOTIDE SEQUENCE [LARGE SCALE GENOMIC DNA]</scope>
    <source>
        <strain evidence="3 4">SYK</strain>
    </source>
</reference>
<dbReference type="Pfam" id="PF01380">
    <property type="entry name" value="SIS"/>
    <property type="match status" value="2"/>
</dbReference>
<keyword evidence="3" id="KW-0032">Aminotransferase</keyword>
<dbReference type="EMBL" id="AP026709">
    <property type="protein sequence ID" value="BDQ35778.1"/>
    <property type="molecule type" value="Genomic_DNA"/>
</dbReference>
<evidence type="ECO:0000259" key="2">
    <source>
        <dbReference type="PROSITE" id="PS51464"/>
    </source>
</evidence>
<keyword evidence="4" id="KW-1185">Reference proteome</keyword>
<evidence type="ECO:0000313" key="4">
    <source>
        <dbReference type="Proteomes" id="UP001317742"/>
    </source>
</evidence>
<dbReference type="PANTHER" id="PTHR10937">
    <property type="entry name" value="GLUCOSAMINE--FRUCTOSE-6-PHOSPHATE AMINOTRANSFERASE, ISOMERIZING"/>
    <property type="match status" value="1"/>
</dbReference>
<dbReference type="CDD" id="cd05009">
    <property type="entry name" value="SIS_GlmS_GlmD_2"/>
    <property type="match status" value="1"/>
</dbReference>
<sequence>MDVVIERTSTLMYRETCEAPAVVALQKEKNDSICAELASRYMKTPPRFVATCARGSSDHAASYAKYLMEVYLGLPVMSAAPSVGSIYGNPMNLQGCLFILISQSGKSPDLLASAQWARENGAFILALVNQEESPAADMADAVIPLLAGPEKSVAATKSYIASLSTLLHFTAAMSGDMALGNAFNRLPDNLDKALSLSWDEAVEPLADADNLFVVGRGLSYGVALEAALKLKETSSLHGEGISGAEIMHGPLALIRRRSRILMFSQEDATRPGLLELAEVLRGKGAKLFMAEEGAPASGRLPVVPGMHPAAAPIAMIQSFYTMANQLSLARGMNPDNPPSLKKVTETL</sequence>
<feature type="domain" description="SIS" evidence="2">
    <location>
        <begin position="37"/>
        <end position="181"/>
    </location>
</feature>
<dbReference type="InterPro" id="IPR001347">
    <property type="entry name" value="SIS_dom"/>
</dbReference>
<dbReference type="SUPFAM" id="SSF53697">
    <property type="entry name" value="SIS domain"/>
    <property type="match status" value="1"/>
</dbReference>
<accession>A0ABN6S1H5</accession>
<dbReference type="InterPro" id="IPR046348">
    <property type="entry name" value="SIS_dom_sf"/>
</dbReference>
<keyword evidence="3" id="KW-0808">Transferase</keyword>
<organism evidence="3 4">
    <name type="scientific">Pseudodesulfovibrio nedwellii</name>
    <dbReference type="NCBI Taxonomy" id="2973072"/>
    <lineage>
        <taxon>Bacteria</taxon>
        <taxon>Pseudomonadati</taxon>
        <taxon>Thermodesulfobacteriota</taxon>
        <taxon>Desulfovibrionia</taxon>
        <taxon>Desulfovibrionales</taxon>
        <taxon>Desulfovibrionaceae</taxon>
    </lineage>
</organism>
<dbReference type="PANTHER" id="PTHR10937:SF8">
    <property type="entry name" value="AMINOTRANSFERASE-RELATED"/>
    <property type="match status" value="1"/>
</dbReference>
<dbReference type="PROSITE" id="PS51464">
    <property type="entry name" value="SIS"/>
    <property type="match status" value="2"/>
</dbReference>
<evidence type="ECO:0000256" key="1">
    <source>
        <dbReference type="ARBA" id="ARBA00022737"/>
    </source>
</evidence>
<dbReference type="RefSeq" id="WP_281761711.1">
    <property type="nucleotide sequence ID" value="NZ_AP026709.1"/>
</dbReference>
<dbReference type="InterPro" id="IPR035490">
    <property type="entry name" value="GlmS/FrlB_SIS"/>
</dbReference>
<gene>
    <name evidence="3" type="primary">glmS</name>
    <name evidence="3" type="ORF">SYK_01380</name>
</gene>
<dbReference type="InterPro" id="IPR035466">
    <property type="entry name" value="GlmS/AgaS_SIS"/>
</dbReference>
<evidence type="ECO:0000313" key="3">
    <source>
        <dbReference type="EMBL" id="BDQ35778.1"/>
    </source>
</evidence>
<keyword evidence="1" id="KW-0677">Repeat</keyword>